<reference evidence="1 2" key="1">
    <citation type="submission" date="2020-05" db="EMBL/GenBank/DDBJ databases">
        <title>MicrobeNet Type strains.</title>
        <authorList>
            <person name="Nicholson A.C."/>
        </authorList>
    </citation>
    <scope>NUCLEOTIDE SEQUENCE [LARGE SCALE GENOMIC DNA]</scope>
    <source>
        <strain evidence="1 2">CCUG 46604</strain>
    </source>
</reference>
<evidence type="ECO:0000313" key="2">
    <source>
        <dbReference type="Proteomes" id="UP000549517"/>
    </source>
</evidence>
<accession>A0A849B0E1</accession>
<gene>
    <name evidence="1" type="ORF">HLA91_13235</name>
</gene>
<dbReference type="EMBL" id="JABEMC010000014">
    <property type="protein sequence ID" value="NNG80324.1"/>
    <property type="molecule type" value="Genomic_DNA"/>
</dbReference>
<dbReference type="Proteomes" id="UP000549517">
    <property type="component" value="Unassembled WGS sequence"/>
</dbReference>
<dbReference type="AlphaFoldDB" id="A0A849B0E1"/>
<sequence>MHAETYLRETSDRDRLDASHRFASESMPNTTDIEAAFSPAISVVDLLVTMGQVTQAAIYRRVDESARRGELWLRSMTIDLDNSPRALPCALRSRARVVRDQLLVRGERRTHSLRTESTTEEAARIRADLAYVEPGFTSNQGAEV</sequence>
<name>A0A849B0E1_9MICO</name>
<evidence type="ECO:0000313" key="1">
    <source>
        <dbReference type="EMBL" id="NNG80324.1"/>
    </source>
</evidence>
<comment type="caution">
    <text evidence="1">The sequence shown here is derived from an EMBL/GenBank/DDBJ whole genome shotgun (WGS) entry which is preliminary data.</text>
</comment>
<protein>
    <submittedName>
        <fullName evidence="1">Uncharacterized protein</fullName>
    </submittedName>
</protein>
<organism evidence="1 2">
    <name type="scientific">Brevibacterium luteolum</name>
    <dbReference type="NCBI Taxonomy" id="199591"/>
    <lineage>
        <taxon>Bacteria</taxon>
        <taxon>Bacillati</taxon>
        <taxon>Actinomycetota</taxon>
        <taxon>Actinomycetes</taxon>
        <taxon>Micrococcales</taxon>
        <taxon>Brevibacteriaceae</taxon>
        <taxon>Brevibacterium</taxon>
    </lineage>
</organism>
<proteinExistence type="predicted"/>